<dbReference type="AlphaFoldDB" id="A0A4Z2JGI1"/>
<evidence type="ECO:0000313" key="1">
    <source>
        <dbReference type="EMBL" id="TNN89365.1"/>
    </source>
</evidence>
<name>A0A4Z2JGI1_9TELE</name>
<accession>A0A4Z2JGI1</accession>
<dbReference type="Proteomes" id="UP000314294">
    <property type="component" value="Unassembled WGS sequence"/>
</dbReference>
<organism evidence="1 2">
    <name type="scientific">Liparis tanakae</name>
    <name type="common">Tanaka's snailfish</name>
    <dbReference type="NCBI Taxonomy" id="230148"/>
    <lineage>
        <taxon>Eukaryota</taxon>
        <taxon>Metazoa</taxon>
        <taxon>Chordata</taxon>
        <taxon>Craniata</taxon>
        <taxon>Vertebrata</taxon>
        <taxon>Euteleostomi</taxon>
        <taxon>Actinopterygii</taxon>
        <taxon>Neopterygii</taxon>
        <taxon>Teleostei</taxon>
        <taxon>Neoteleostei</taxon>
        <taxon>Acanthomorphata</taxon>
        <taxon>Eupercaria</taxon>
        <taxon>Perciformes</taxon>
        <taxon>Cottioidei</taxon>
        <taxon>Cottales</taxon>
        <taxon>Liparidae</taxon>
        <taxon>Liparis</taxon>
    </lineage>
</organism>
<gene>
    <name evidence="1" type="ORF">EYF80_000653</name>
</gene>
<evidence type="ECO:0000313" key="2">
    <source>
        <dbReference type="Proteomes" id="UP000314294"/>
    </source>
</evidence>
<reference evidence="1 2" key="1">
    <citation type="submission" date="2019-03" db="EMBL/GenBank/DDBJ databases">
        <title>First draft genome of Liparis tanakae, snailfish: a comprehensive survey of snailfish specific genes.</title>
        <authorList>
            <person name="Kim W."/>
            <person name="Song I."/>
            <person name="Jeong J.-H."/>
            <person name="Kim D."/>
            <person name="Kim S."/>
            <person name="Ryu S."/>
            <person name="Song J.Y."/>
            <person name="Lee S.K."/>
        </authorList>
    </citation>
    <scope>NUCLEOTIDE SEQUENCE [LARGE SCALE GENOMIC DNA]</scope>
    <source>
        <tissue evidence="1">Muscle</tissue>
    </source>
</reference>
<protein>
    <submittedName>
        <fullName evidence="1">Uncharacterized protein</fullName>
    </submittedName>
</protein>
<dbReference type="EMBL" id="SRLO01000002">
    <property type="protein sequence ID" value="TNN89365.1"/>
    <property type="molecule type" value="Genomic_DNA"/>
</dbReference>
<comment type="caution">
    <text evidence="1">The sequence shown here is derived from an EMBL/GenBank/DDBJ whole genome shotgun (WGS) entry which is preliminary data.</text>
</comment>
<keyword evidence="2" id="KW-1185">Reference proteome</keyword>
<proteinExistence type="predicted"/>
<sequence>MQACSHTKVALLSIVRMQVLAAVPLLFTALHMYSPSSSGKVSGRSSKLAHILPGSLPSRFSKAISASSSSSTS</sequence>